<dbReference type="Proteomes" id="UP000824070">
    <property type="component" value="Unassembled WGS sequence"/>
</dbReference>
<reference evidence="1" key="1">
    <citation type="submission" date="2020-10" db="EMBL/GenBank/DDBJ databases">
        <authorList>
            <person name="Gilroy R."/>
        </authorList>
    </citation>
    <scope>NUCLEOTIDE SEQUENCE</scope>
    <source>
        <strain evidence="1">ChiGjej1B1-22543</strain>
    </source>
</reference>
<evidence type="ECO:0000313" key="1">
    <source>
        <dbReference type="EMBL" id="HIU45018.1"/>
    </source>
</evidence>
<comment type="caution">
    <text evidence="1">The sequence shown here is derived from an EMBL/GenBank/DDBJ whole genome shotgun (WGS) entry which is preliminary data.</text>
</comment>
<name>A0A9D1LNC2_9FIRM</name>
<organism evidence="1 2">
    <name type="scientific">Candidatus Alloenteromonas pullicola</name>
    <dbReference type="NCBI Taxonomy" id="2840784"/>
    <lineage>
        <taxon>Bacteria</taxon>
        <taxon>Bacillati</taxon>
        <taxon>Bacillota</taxon>
        <taxon>Bacillota incertae sedis</taxon>
        <taxon>Candidatus Alloenteromonas</taxon>
    </lineage>
</organism>
<gene>
    <name evidence="1" type="ORF">IAC52_01835</name>
</gene>
<evidence type="ECO:0000313" key="2">
    <source>
        <dbReference type="Proteomes" id="UP000824070"/>
    </source>
</evidence>
<reference evidence="1" key="2">
    <citation type="journal article" date="2021" name="PeerJ">
        <title>Extensive microbial diversity within the chicken gut microbiome revealed by metagenomics and culture.</title>
        <authorList>
            <person name="Gilroy R."/>
            <person name="Ravi A."/>
            <person name="Getino M."/>
            <person name="Pursley I."/>
            <person name="Horton D.L."/>
            <person name="Alikhan N.F."/>
            <person name="Baker D."/>
            <person name="Gharbi K."/>
            <person name="Hall N."/>
            <person name="Watson M."/>
            <person name="Adriaenssens E.M."/>
            <person name="Foster-Nyarko E."/>
            <person name="Jarju S."/>
            <person name="Secka A."/>
            <person name="Antonio M."/>
            <person name="Oren A."/>
            <person name="Chaudhuri R.R."/>
            <person name="La Ragione R."/>
            <person name="Hildebrand F."/>
            <person name="Pallen M.J."/>
        </authorList>
    </citation>
    <scope>NUCLEOTIDE SEQUENCE</scope>
    <source>
        <strain evidence="1">ChiGjej1B1-22543</strain>
    </source>
</reference>
<proteinExistence type="predicted"/>
<dbReference type="AlphaFoldDB" id="A0A9D1LNC2"/>
<protein>
    <submittedName>
        <fullName evidence="1">Uncharacterized protein</fullName>
    </submittedName>
</protein>
<dbReference type="EMBL" id="DVMV01000014">
    <property type="protein sequence ID" value="HIU45018.1"/>
    <property type="molecule type" value="Genomic_DNA"/>
</dbReference>
<accession>A0A9D1LNC2</accession>
<sequence length="196" mass="23149">MDKGDIIQLKNRKFVVESVKAVHEDHTTFICTWAGRTYCVRTYNTDYQKALDDYKQLKHAGINMAKMCYHDDDAKVIAFDYFPERNCLEVLSKNELTDSYFTSLFDLYRFCRYSKVALDWEPQNFMLRGSQMFYLPTKWEPLTDKNHLEKGKLRTWFLGEEGHELLKKKGFETAGLPMLKEEEVNKAVVLTTVKNW</sequence>